<evidence type="ECO:0000256" key="4">
    <source>
        <dbReference type="ARBA" id="ARBA00022475"/>
    </source>
</evidence>
<dbReference type="InterPro" id="IPR001734">
    <property type="entry name" value="Na/solute_symporter"/>
</dbReference>
<dbReference type="PANTHER" id="PTHR42985:SF45">
    <property type="entry name" value="SODIUM_IODIDE COTRANSPORTER-LIKE"/>
    <property type="match status" value="1"/>
</dbReference>
<sequence>MDFSPKTFTVADYVVFALMLSVSTAIGIFYVIKDRKKQNIEEYLMGGRSMSAYPVAFSLSVGFMSALVVLGTPSEVYRYGTIFSWYMLGFVWMSVVVAEIYIPTFYNMQLSSVYEYLEKRFNRLIRIEGTLLYLLQTALYIGIVIYAPALALSAVTGFHLWGAIISTAAICVLYSTLGGLKAVIWTDAFQAIIMLIGFISIIIRGSVVMGGFENIWRACEEGGRIEFLKFKADPRIRHTAWSLTFGGGSLFLALYGVNQGQVQRYLSCKSFHEAKKAVLLNNIGVILLNVFGIMCGLIAYAYYQYCDPLSYGVVEKPDQLMPYLVLDIFQDYPGMPGLFITCVYSGSLSTVSTAITAMSSVTVQDFLKPTFNWSDETFTWISRGMITFYGSVCMLFAYLASSLGQVLQAGISVLGLVGGPLLGLYTLGMLFPFANSVGAFFGANSGLAAAIWVFIGSRNYPPSPEFLNELSYSTKNCPGFENDTTTSSLDITTTAKETTPYNPPEANLYALSYQLYTMFGFFWTIGIGLLVSLLTGGWKNRKTVDPRLIYPFFDHWIFKYLPVLCLKYLRCGVKQQGFDYKDEQNFELQEKFLLKERETAKSQVQA</sequence>
<dbReference type="Gene3D" id="1.20.1730.10">
    <property type="entry name" value="Sodium/glucose cotransporter"/>
    <property type="match status" value="1"/>
</dbReference>
<evidence type="ECO:0000256" key="2">
    <source>
        <dbReference type="ARBA" id="ARBA00006434"/>
    </source>
</evidence>
<dbReference type="InterPro" id="IPR018212">
    <property type="entry name" value="Na/solute_symporter_CS"/>
</dbReference>
<keyword evidence="10" id="KW-0325">Glycoprotein</keyword>
<dbReference type="Pfam" id="PF00474">
    <property type="entry name" value="SSF"/>
    <property type="match status" value="1"/>
</dbReference>
<evidence type="ECO:0000256" key="10">
    <source>
        <dbReference type="ARBA" id="ARBA00023180"/>
    </source>
</evidence>
<evidence type="ECO:0000256" key="7">
    <source>
        <dbReference type="ARBA" id="ARBA00023053"/>
    </source>
</evidence>
<feature type="transmembrane region" description="Helical" evidence="14">
    <location>
        <begin position="158"/>
        <end position="177"/>
    </location>
</feature>
<comment type="similarity">
    <text evidence="2 13">Belongs to the sodium:solute symporter (SSF) (TC 2.A.21) family.</text>
</comment>
<keyword evidence="8" id="KW-0406">Ion transport</keyword>
<evidence type="ECO:0000256" key="12">
    <source>
        <dbReference type="ARBA" id="ARBA00036099"/>
    </source>
</evidence>
<evidence type="ECO:0000256" key="5">
    <source>
        <dbReference type="ARBA" id="ARBA00022692"/>
    </source>
</evidence>
<evidence type="ECO:0000256" key="11">
    <source>
        <dbReference type="ARBA" id="ARBA00023201"/>
    </source>
</evidence>
<keyword evidence="11" id="KW-0739">Sodium transport</keyword>
<protein>
    <recommendedName>
        <fullName evidence="17">Sodium-coupled monocarboxylate transporter 1</fullName>
    </recommendedName>
</protein>
<gene>
    <name evidence="15" type="ORF">CVLEPA_LOCUS27739</name>
</gene>
<keyword evidence="7" id="KW-0915">Sodium</keyword>
<accession>A0ABP0GTH6</accession>
<feature type="transmembrane region" description="Helical" evidence="14">
    <location>
        <begin position="278"/>
        <end position="303"/>
    </location>
</feature>
<dbReference type="InterPro" id="IPR051163">
    <property type="entry name" value="Sodium:Solute_Symporter_SSF"/>
</dbReference>
<keyword evidence="16" id="KW-1185">Reference proteome</keyword>
<feature type="transmembrane region" description="Helical" evidence="14">
    <location>
        <begin position="239"/>
        <end position="257"/>
    </location>
</feature>
<comment type="caution">
    <text evidence="15">The sequence shown here is derived from an EMBL/GenBank/DDBJ whole genome shotgun (WGS) entry which is preliminary data.</text>
</comment>
<keyword evidence="9 14" id="KW-0472">Membrane</keyword>
<keyword evidence="5 14" id="KW-0812">Transmembrane</keyword>
<keyword evidence="4" id="KW-1003">Cell membrane</keyword>
<evidence type="ECO:0000256" key="3">
    <source>
        <dbReference type="ARBA" id="ARBA00022448"/>
    </source>
</evidence>
<name>A0ABP0GTH6_CLALP</name>
<dbReference type="PROSITE" id="PS50283">
    <property type="entry name" value="NA_SOLUT_SYMP_3"/>
    <property type="match status" value="1"/>
</dbReference>
<evidence type="ECO:0000313" key="16">
    <source>
        <dbReference type="Proteomes" id="UP001642483"/>
    </source>
</evidence>
<feature type="transmembrane region" description="Helical" evidence="14">
    <location>
        <begin position="13"/>
        <end position="32"/>
    </location>
</feature>
<feature type="transmembrane region" description="Helical" evidence="14">
    <location>
        <begin position="338"/>
        <end position="359"/>
    </location>
</feature>
<evidence type="ECO:0008006" key="17">
    <source>
        <dbReference type="Google" id="ProtNLM"/>
    </source>
</evidence>
<evidence type="ECO:0000256" key="9">
    <source>
        <dbReference type="ARBA" id="ARBA00023136"/>
    </source>
</evidence>
<comment type="subcellular location">
    <subcellularLocation>
        <location evidence="1">Cell membrane</location>
        <topology evidence="1">Multi-pass membrane protein</topology>
    </subcellularLocation>
</comment>
<dbReference type="InterPro" id="IPR038377">
    <property type="entry name" value="Na/Glc_symporter_sf"/>
</dbReference>
<keyword evidence="6 14" id="KW-1133">Transmembrane helix</keyword>
<feature type="transmembrane region" description="Helical" evidence="14">
    <location>
        <begin position="380"/>
        <end position="400"/>
    </location>
</feature>
<dbReference type="PANTHER" id="PTHR42985">
    <property type="entry name" value="SODIUM-COUPLED MONOCARBOXYLATE TRANSPORTER"/>
    <property type="match status" value="1"/>
</dbReference>
<evidence type="ECO:0000256" key="8">
    <source>
        <dbReference type="ARBA" id="ARBA00023065"/>
    </source>
</evidence>
<evidence type="ECO:0000256" key="6">
    <source>
        <dbReference type="ARBA" id="ARBA00022989"/>
    </source>
</evidence>
<dbReference type="NCBIfam" id="TIGR00813">
    <property type="entry name" value="sss"/>
    <property type="match status" value="1"/>
</dbReference>
<reference evidence="15 16" key="1">
    <citation type="submission" date="2024-02" db="EMBL/GenBank/DDBJ databases">
        <authorList>
            <person name="Daric V."/>
            <person name="Darras S."/>
        </authorList>
    </citation>
    <scope>NUCLEOTIDE SEQUENCE [LARGE SCALE GENOMIC DNA]</scope>
</reference>
<keyword evidence="3" id="KW-0813">Transport</keyword>
<feature type="transmembrane region" description="Helical" evidence="14">
    <location>
        <begin position="83"/>
        <end position="102"/>
    </location>
</feature>
<evidence type="ECO:0000256" key="13">
    <source>
        <dbReference type="RuleBase" id="RU362091"/>
    </source>
</evidence>
<feature type="transmembrane region" description="Helical" evidence="14">
    <location>
        <begin position="437"/>
        <end position="455"/>
    </location>
</feature>
<feature type="transmembrane region" description="Helical" evidence="14">
    <location>
        <begin position="184"/>
        <end position="203"/>
    </location>
</feature>
<feature type="transmembrane region" description="Helical" evidence="14">
    <location>
        <begin position="513"/>
        <end position="534"/>
    </location>
</feature>
<dbReference type="Proteomes" id="UP001642483">
    <property type="component" value="Unassembled WGS sequence"/>
</dbReference>
<feature type="transmembrane region" description="Helical" evidence="14">
    <location>
        <begin position="406"/>
        <end position="425"/>
    </location>
</feature>
<evidence type="ECO:0000256" key="14">
    <source>
        <dbReference type="SAM" id="Phobius"/>
    </source>
</evidence>
<dbReference type="CDD" id="cd11492">
    <property type="entry name" value="SLC5sbd_NIS-SMVT"/>
    <property type="match status" value="1"/>
</dbReference>
<evidence type="ECO:0000313" key="15">
    <source>
        <dbReference type="EMBL" id="CAK8694368.1"/>
    </source>
</evidence>
<comment type="catalytic activity">
    <reaction evidence="12">
        <text>iodide(out) + 2 Na(+)(out) = iodide(in) + 2 Na(+)(in)</text>
        <dbReference type="Rhea" id="RHEA:71207"/>
        <dbReference type="ChEBI" id="CHEBI:16382"/>
        <dbReference type="ChEBI" id="CHEBI:29101"/>
    </reaction>
</comment>
<organism evidence="15 16">
    <name type="scientific">Clavelina lepadiformis</name>
    <name type="common">Light-bulb sea squirt</name>
    <name type="synonym">Ascidia lepadiformis</name>
    <dbReference type="NCBI Taxonomy" id="159417"/>
    <lineage>
        <taxon>Eukaryota</taxon>
        <taxon>Metazoa</taxon>
        <taxon>Chordata</taxon>
        <taxon>Tunicata</taxon>
        <taxon>Ascidiacea</taxon>
        <taxon>Aplousobranchia</taxon>
        <taxon>Clavelinidae</taxon>
        <taxon>Clavelina</taxon>
    </lineage>
</organism>
<feature type="transmembrane region" description="Helical" evidence="14">
    <location>
        <begin position="130"/>
        <end position="152"/>
    </location>
</feature>
<feature type="transmembrane region" description="Helical" evidence="14">
    <location>
        <begin position="52"/>
        <end position="71"/>
    </location>
</feature>
<proteinExistence type="inferred from homology"/>
<dbReference type="PROSITE" id="PS00456">
    <property type="entry name" value="NA_SOLUT_SYMP_1"/>
    <property type="match status" value="1"/>
</dbReference>
<evidence type="ECO:0000256" key="1">
    <source>
        <dbReference type="ARBA" id="ARBA00004651"/>
    </source>
</evidence>
<dbReference type="EMBL" id="CAWYQH010000141">
    <property type="protein sequence ID" value="CAK8694368.1"/>
    <property type="molecule type" value="Genomic_DNA"/>
</dbReference>